<dbReference type="SMART" id="SM01391">
    <property type="entry name" value="Filament"/>
    <property type="match status" value="2"/>
</dbReference>
<keyword evidence="8" id="KW-1185">Reference proteome</keyword>
<gene>
    <name evidence="9" type="primary">LOC117347130</name>
</gene>
<evidence type="ECO:0000256" key="6">
    <source>
        <dbReference type="SAM" id="MobiDB-lite"/>
    </source>
</evidence>
<dbReference type="InParanoid" id="A0A6P8PD30"/>
<evidence type="ECO:0000313" key="9">
    <source>
        <dbReference type="RefSeq" id="XP_033773451.1"/>
    </source>
</evidence>
<reference evidence="9" key="1">
    <citation type="submission" date="2025-08" db="UniProtKB">
        <authorList>
            <consortium name="RefSeq"/>
        </authorList>
    </citation>
    <scope>IDENTIFICATION</scope>
</reference>
<dbReference type="FunFam" id="1.20.5.500:FF:000001">
    <property type="entry name" value="Type II keratin 23"/>
    <property type="match status" value="2"/>
</dbReference>
<dbReference type="InterPro" id="IPR002957">
    <property type="entry name" value="Keratin_I"/>
</dbReference>
<dbReference type="KEGG" id="gsh:117347130"/>
<sequence>MAFSGNFQSRTSMSTAQSGSRAGSFGSNFSSRSFSGAGFGGGMSLGYGGGMSFGFSGSNSLGYTGGDVLFAGGEKQTMQNLNERLAAYLEKVQALEEANADLELKIRQCYERNLASNSPSTRDYSRYFKIIEDLKNKIFTATTDNARILLQVDNARLAGDDFRLKFQNEQVLRQAVEADINGLRKVLDELTLSRSDLEMQIESFTEELLFLKKNHEEEMSSIQLATGQVNVEMDAVPGIDLAKILNDMRANYENLAEQYRREAETWYKDKSSDLKQEISADVEQMQSSKTEISDLRRTLQTLEIELQSQQAMKISLEATLADTEGRYCTQIAGMQSAIGSMEEQLAEIRGDMSRQNAEYQQLLDIKIRLEKEIETYRLLLDGELGNIETNAQFSQFNSTSEYGSNSEYGSSSRAQSTAEEFKRDPARTRMIKTIVTDMVDGKIGQLLGWKYYRRSEFEGGASVNVALSLSPSLALSLSSCPNPVDSYSFNLITMANLHLFQPLVGVPNMSSSSPRVFLQSTQDCDIGFPGFSGGSGVSYGFSRSFGGGTASGFSSGFSGFGGGEGLFVASEKQTMQNLNDRLAAYLEKVQALELANLDLEYKIKEYYEKHTGSGAVTTGCDYSKYCQIIEDLRNKIFAATVDNARILLQIDNARLAADDFRLKYENELALRQSVEADINGLRRVLDDLTLTKIDLEMQIENLTEDLAFLKKNHEEELKTMQGTAAGQVNVEMDAAPGIDLTKILNDMRANYETLAEKNRRDAQEWYNQKSGELNKEISVGVLQVETSRSEITDLRRTLQGLEIELQSQHAMKKSLEDTLADTECRYGAQLVQIQGMITGVEKQLMQIRNDMECQNAKYQSLMDIKARLEMEIEMYRRLLDGELGGMSSFQSSSKIMTSQSGTGGSGSAASMDSNKDPTKTRKIKTIVEEVVDGKVISSQIQESEEMIR</sequence>
<evidence type="ECO:0000256" key="4">
    <source>
        <dbReference type="RuleBase" id="RU000685"/>
    </source>
</evidence>
<feature type="domain" description="IF rod" evidence="7">
    <location>
        <begin position="571"/>
        <end position="886"/>
    </location>
</feature>
<dbReference type="Proteomes" id="UP000515159">
    <property type="component" value="Chromosome 13"/>
</dbReference>
<dbReference type="Gene3D" id="1.20.5.500">
    <property type="entry name" value="Single helix bin"/>
    <property type="match status" value="2"/>
</dbReference>
<feature type="coiled-coil region" evidence="5">
    <location>
        <begin position="685"/>
        <end position="719"/>
    </location>
</feature>
<organism evidence="8 9">
    <name type="scientific">Geotrypetes seraphini</name>
    <name type="common">Gaboon caecilian</name>
    <name type="synonym">Caecilia seraphini</name>
    <dbReference type="NCBI Taxonomy" id="260995"/>
    <lineage>
        <taxon>Eukaryota</taxon>
        <taxon>Metazoa</taxon>
        <taxon>Chordata</taxon>
        <taxon>Craniata</taxon>
        <taxon>Vertebrata</taxon>
        <taxon>Euteleostomi</taxon>
        <taxon>Amphibia</taxon>
        <taxon>Gymnophiona</taxon>
        <taxon>Geotrypetes</taxon>
    </lineage>
</organism>
<accession>A0A6P8PD30</accession>
<dbReference type="PANTHER" id="PTHR23239">
    <property type="entry name" value="INTERMEDIATE FILAMENT"/>
    <property type="match status" value="1"/>
</dbReference>
<feature type="compositionally biased region" description="Polar residues" evidence="6">
    <location>
        <begin position="1"/>
        <end position="17"/>
    </location>
</feature>
<evidence type="ECO:0000256" key="3">
    <source>
        <dbReference type="ARBA" id="ARBA00023054"/>
    </source>
</evidence>
<dbReference type="OrthoDB" id="2441647at2759"/>
<dbReference type="InterPro" id="IPR039008">
    <property type="entry name" value="IF_rod_dom"/>
</dbReference>
<feature type="region of interest" description="Disordered" evidence="6">
    <location>
        <begin position="1"/>
        <end position="21"/>
    </location>
</feature>
<dbReference type="Gene3D" id="1.20.5.170">
    <property type="match status" value="2"/>
</dbReference>
<dbReference type="Gene3D" id="1.20.5.1160">
    <property type="entry name" value="Vasodilator-stimulated phosphoprotein"/>
    <property type="match status" value="2"/>
</dbReference>
<feature type="region of interest" description="Disordered" evidence="6">
    <location>
        <begin position="892"/>
        <end position="924"/>
    </location>
</feature>
<dbReference type="FunFam" id="1.20.5.170:FF:000002">
    <property type="entry name" value="Type I keratin KA11"/>
    <property type="match status" value="2"/>
</dbReference>
<feature type="coiled-coil region" evidence="5">
    <location>
        <begin position="242"/>
        <end position="372"/>
    </location>
</feature>
<dbReference type="GO" id="GO:0045109">
    <property type="term" value="P:intermediate filament organization"/>
    <property type="evidence" value="ECO:0007669"/>
    <property type="project" value="TreeGrafter"/>
</dbReference>
<dbReference type="PROSITE" id="PS51842">
    <property type="entry name" value="IF_ROD_2"/>
    <property type="match status" value="2"/>
</dbReference>
<protein>
    <submittedName>
        <fullName evidence="9">Uncharacterized protein LOC117347130</fullName>
    </submittedName>
</protein>
<keyword evidence="3 5" id="KW-0175">Coiled coil</keyword>
<feature type="coiled-coil region" evidence="5">
    <location>
        <begin position="78"/>
        <end position="112"/>
    </location>
</feature>
<keyword evidence="2 4" id="KW-0403">Intermediate filament</keyword>
<dbReference type="GO" id="GO:0005882">
    <property type="term" value="C:intermediate filament"/>
    <property type="evidence" value="ECO:0007669"/>
    <property type="project" value="UniProtKB-KW"/>
</dbReference>
<evidence type="ECO:0000256" key="2">
    <source>
        <dbReference type="ARBA" id="ARBA00022754"/>
    </source>
</evidence>
<dbReference type="AlphaFoldDB" id="A0A6P8PD30"/>
<feature type="domain" description="IF rod" evidence="7">
    <location>
        <begin position="74"/>
        <end position="387"/>
    </location>
</feature>
<dbReference type="GeneID" id="117347130"/>
<dbReference type="Pfam" id="PF00038">
    <property type="entry name" value="Filament"/>
    <property type="match status" value="2"/>
</dbReference>
<keyword evidence="1" id="KW-0416">Keratin</keyword>
<feature type="coiled-coil region" evidence="5">
    <location>
        <begin position="744"/>
        <end position="818"/>
    </location>
</feature>
<comment type="similarity">
    <text evidence="4">Belongs to the intermediate filament family.</text>
</comment>
<dbReference type="SUPFAM" id="SSF64593">
    <property type="entry name" value="Intermediate filament protein, coiled coil region"/>
    <property type="match status" value="4"/>
</dbReference>
<dbReference type="GO" id="GO:0005198">
    <property type="term" value="F:structural molecule activity"/>
    <property type="evidence" value="ECO:0007669"/>
    <property type="project" value="InterPro"/>
</dbReference>
<dbReference type="RefSeq" id="XP_033773451.1">
    <property type="nucleotide sequence ID" value="XM_033917560.1"/>
</dbReference>
<name>A0A6P8PD30_GEOSA</name>
<feature type="coiled-coil region" evidence="5">
    <location>
        <begin position="851"/>
        <end position="878"/>
    </location>
</feature>
<dbReference type="PROSITE" id="PS00226">
    <property type="entry name" value="IF_ROD_1"/>
    <property type="match status" value="1"/>
</dbReference>
<dbReference type="FunFam" id="1.20.5.1160:FF:000002">
    <property type="entry name" value="Type I keratin 10"/>
    <property type="match status" value="2"/>
</dbReference>
<dbReference type="InterPro" id="IPR018039">
    <property type="entry name" value="IF_conserved"/>
</dbReference>
<dbReference type="PANTHER" id="PTHR23239:SF137">
    <property type="entry name" value="KERATIN, TYPE I CYTOSKELETAL 10"/>
    <property type="match status" value="1"/>
</dbReference>
<evidence type="ECO:0000259" key="7">
    <source>
        <dbReference type="PROSITE" id="PS51842"/>
    </source>
</evidence>
<feature type="coiled-coil region" evidence="5">
    <location>
        <begin position="180"/>
        <end position="214"/>
    </location>
</feature>
<evidence type="ECO:0000256" key="5">
    <source>
        <dbReference type="SAM" id="Coils"/>
    </source>
</evidence>
<proteinExistence type="inferred from homology"/>
<evidence type="ECO:0000313" key="8">
    <source>
        <dbReference type="Proteomes" id="UP000515159"/>
    </source>
</evidence>
<dbReference type="GO" id="GO:0030855">
    <property type="term" value="P:epithelial cell differentiation"/>
    <property type="evidence" value="ECO:0007669"/>
    <property type="project" value="TreeGrafter"/>
</dbReference>
<evidence type="ECO:0000256" key="1">
    <source>
        <dbReference type="ARBA" id="ARBA00022744"/>
    </source>
</evidence>
<feature type="coiled-coil region" evidence="5">
    <location>
        <begin position="568"/>
        <end position="595"/>
    </location>
</feature>
<dbReference type="PRINTS" id="PR01248">
    <property type="entry name" value="TYPE1KERATIN"/>
</dbReference>